<feature type="region of interest" description="Disordered" evidence="1">
    <location>
        <begin position="27"/>
        <end position="88"/>
    </location>
</feature>
<evidence type="ECO:0000313" key="3">
    <source>
        <dbReference type="Proteomes" id="UP001164676"/>
    </source>
</evidence>
<accession>A0ABY7L9A3</accession>
<feature type="compositionally biased region" description="Basic and acidic residues" evidence="1">
    <location>
        <begin position="74"/>
        <end position="84"/>
    </location>
</feature>
<feature type="compositionally biased region" description="Basic and acidic residues" evidence="1">
    <location>
        <begin position="52"/>
        <end position="66"/>
    </location>
</feature>
<proteinExistence type="predicted"/>
<evidence type="ECO:0000313" key="2">
    <source>
        <dbReference type="EMBL" id="WBA13835.1"/>
    </source>
</evidence>
<feature type="region of interest" description="Disordered" evidence="1">
    <location>
        <begin position="362"/>
        <end position="381"/>
    </location>
</feature>
<sequence length="448" mass="51167">MGLDTRGFMDGALRAFDVADRYMERKEDRALRNQENQERRESREQQMSLQQAEERRRQQQFEHNYGKDGQGGALREKEAREQKLVDSQLETQQAQRALSEYQLGQQKRASYIRENLPVIQNSWKRWIDTGDIDPILDNEMIAGGAYDPRRYLQPEVVRAGETLENKLPAVLDGNADFNDSELKEALNTFYSQNIKASIGQKDPRTGRVIKDARWGGVTLAADINPELDGDQPGLVITTEVNYGDGRWVPKPVTDGRGTADEQVKVIPLEQAMRDLTGQLEMRRRAMASPAYKSVFGSKDEMKGYKEEVSSIESDRSKALAKLYSEQDGFSADSQNPDMLKRKEDEINRIYDQRLSRIAQHYGGEEPKTGSSEHQSALPKDVEQWASRDPRRQYFLQAVKQKGTDLSGYDLDTIERAFNDQLAKHKAEKSAEVANKLREQSIQHYVTNL</sequence>
<keyword evidence="3" id="KW-1185">Reference proteome</keyword>
<protein>
    <submittedName>
        <fullName evidence="2">Uncharacterized protein</fullName>
    </submittedName>
</protein>
<name>A0ABY7L9A3_9GAMM</name>
<dbReference type="Proteomes" id="UP001164676">
    <property type="component" value="Chromosome"/>
</dbReference>
<dbReference type="EMBL" id="CP114584">
    <property type="protein sequence ID" value="WBA13835.1"/>
    <property type="molecule type" value="Genomic_DNA"/>
</dbReference>
<gene>
    <name evidence="2" type="ORF">N7E60_08835</name>
</gene>
<evidence type="ECO:0000256" key="1">
    <source>
        <dbReference type="SAM" id="MobiDB-lite"/>
    </source>
</evidence>
<dbReference type="RefSeq" id="WP_269597211.1">
    <property type="nucleotide sequence ID" value="NZ_CP114584.1"/>
</dbReference>
<reference evidence="2" key="1">
    <citation type="submission" date="2022-09" db="EMBL/GenBank/DDBJ databases">
        <authorList>
            <person name="Li Z.-J."/>
        </authorList>
    </citation>
    <scope>NUCLEOTIDE SEQUENCE</scope>
    <source>
        <strain evidence="2">TGB10</strain>
    </source>
</reference>
<feature type="compositionally biased region" description="Basic and acidic residues" evidence="1">
    <location>
        <begin position="27"/>
        <end position="44"/>
    </location>
</feature>
<organism evidence="2 3">
    <name type="scientific">Salinivibrio proteolyticus</name>
    <dbReference type="NCBI Taxonomy" id="334715"/>
    <lineage>
        <taxon>Bacteria</taxon>
        <taxon>Pseudomonadati</taxon>
        <taxon>Pseudomonadota</taxon>
        <taxon>Gammaproteobacteria</taxon>
        <taxon>Vibrionales</taxon>
        <taxon>Vibrionaceae</taxon>
        <taxon>Salinivibrio</taxon>
    </lineage>
</organism>